<dbReference type="EMBL" id="CAJOAY010021306">
    <property type="protein sequence ID" value="CAF4347406.1"/>
    <property type="molecule type" value="Genomic_DNA"/>
</dbReference>
<evidence type="ECO:0000256" key="1">
    <source>
        <dbReference type="ARBA" id="ARBA00022729"/>
    </source>
</evidence>
<evidence type="ECO:0000259" key="3">
    <source>
        <dbReference type="Pfam" id="PF23193"/>
    </source>
</evidence>
<dbReference type="Proteomes" id="UP000663881">
    <property type="component" value="Unassembled WGS sequence"/>
</dbReference>
<evidence type="ECO:0000313" key="5">
    <source>
        <dbReference type="Proteomes" id="UP000663881"/>
    </source>
</evidence>
<name>A0A820KY08_9BILA</name>
<dbReference type="InterPro" id="IPR051417">
    <property type="entry name" value="SDr/BOS_complex"/>
</dbReference>
<dbReference type="Pfam" id="PF23193">
    <property type="entry name" value="NOMO_3rd"/>
    <property type="match status" value="1"/>
</dbReference>
<dbReference type="InterPro" id="IPR055074">
    <property type="entry name" value="NOMO1-3_2nd"/>
</dbReference>
<dbReference type="InterPro" id="IPR056189">
    <property type="entry name" value="NOMO_3rd"/>
</dbReference>
<proteinExistence type="predicted"/>
<organism evidence="4 5">
    <name type="scientific">Adineta steineri</name>
    <dbReference type="NCBI Taxonomy" id="433720"/>
    <lineage>
        <taxon>Eukaryota</taxon>
        <taxon>Metazoa</taxon>
        <taxon>Spiralia</taxon>
        <taxon>Gnathifera</taxon>
        <taxon>Rotifera</taxon>
        <taxon>Eurotatoria</taxon>
        <taxon>Bdelloidea</taxon>
        <taxon>Adinetida</taxon>
        <taxon>Adinetidae</taxon>
        <taxon>Adineta</taxon>
    </lineage>
</organism>
<dbReference type="Pfam" id="PF22904">
    <property type="entry name" value="NOMO1-like_2nd"/>
    <property type="match status" value="1"/>
</dbReference>
<feature type="domain" description="NOMO second beta-sandwich" evidence="2">
    <location>
        <begin position="5"/>
        <end position="49"/>
    </location>
</feature>
<comment type="caution">
    <text evidence="4">The sequence shown here is derived from an EMBL/GenBank/DDBJ whole genome shotgun (WGS) entry which is preliminary data.</text>
</comment>
<reference evidence="4" key="1">
    <citation type="submission" date="2021-02" db="EMBL/GenBank/DDBJ databases">
        <authorList>
            <person name="Nowell W R."/>
        </authorList>
    </citation>
    <scope>NUCLEOTIDE SEQUENCE</scope>
</reference>
<feature type="non-terminal residue" evidence="4">
    <location>
        <position position="1"/>
    </location>
</feature>
<feature type="domain" description="NOMO third transthyretin-like" evidence="3">
    <location>
        <begin position="54"/>
        <end position="141"/>
    </location>
</feature>
<evidence type="ECO:0000259" key="2">
    <source>
        <dbReference type="Pfam" id="PF22904"/>
    </source>
</evidence>
<keyword evidence="1" id="KW-0732">Signal</keyword>
<evidence type="ECO:0000313" key="4">
    <source>
        <dbReference type="EMBL" id="CAF4347406.1"/>
    </source>
</evidence>
<protein>
    <submittedName>
        <fullName evidence="4">Uncharacterized protein</fullName>
    </submittedName>
</protein>
<sequence>MFFYRFEFFDVLPGQYTVKGSHDHWKFITSTSDVQLSKERWEIEQPLVVRGYTIKGNIIHQSSPLISIDVLLFRTSSNNNLPTPTCSNDGPLTTNELALLPPTVNVQNFVCRTRTNAKGEYIFDDVPVGIYIVLPIYSTPTLEVVFIPDQKA</sequence>
<gene>
    <name evidence="4" type="ORF">OKA104_LOCUS48617</name>
</gene>
<dbReference type="PANTHER" id="PTHR23303">
    <property type="entry name" value="CARBOXYPEPTIDASE REGULATORY REGION-CONTAINING"/>
    <property type="match status" value="1"/>
</dbReference>
<dbReference type="PANTHER" id="PTHR23303:SF14">
    <property type="entry name" value="BOS COMPLEX SUBUNIT NOMO1-RELATED"/>
    <property type="match status" value="1"/>
</dbReference>
<dbReference type="SUPFAM" id="SSF117074">
    <property type="entry name" value="Hypothetical protein PA1324"/>
    <property type="match status" value="1"/>
</dbReference>
<dbReference type="GO" id="GO:0005789">
    <property type="term" value="C:endoplasmic reticulum membrane"/>
    <property type="evidence" value="ECO:0007669"/>
    <property type="project" value="TreeGrafter"/>
</dbReference>
<dbReference type="AlphaFoldDB" id="A0A820KY08"/>
<accession>A0A820KY08</accession>